<accession>A0A521EBK1</accession>
<gene>
    <name evidence="1" type="ORF">SAMN06265379_108100</name>
</gene>
<sequence>MYVITRQVTAANNQRICNTGFCVGPVFNNVTTKDTKDAQRTQNNLVNLVLALRTLWLEPNGRSGNF</sequence>
<name>A0A521EBK1_SACCC</name>
<protein>
    <submittedName>
        <fullName evidence="1">Uncharacterized protein</fullName>
    </submittedName>
</protein>
<dbReference type="EMBL" id="FXTB01000008">
    <property type="protein sequence ID" value="SMO81293.1"/>
    <property type="molecule type" value="Genomic_DNA"/>
</dbReference>
<organism evidence="1 2">
    <name type="scientific">Saccharicrinis carchari</name>
    <dbReference type="NCBI Taxonomy" id="1168039"/>
    <lineage>
        <taxon>Bacteria</taxon>
        <taxon>Pseudomonadati</taxon>
        <taxon>Bacteroidota</taxon>
        <taxon>Bacteroidia</taxon>
        <taxon>Marinilabiliales</taxon>
        <taxon>Marinilabiliaceae</taxon>
        <taxon>Saccharicrinis</taxon>
    </lineage>
</organism>
<keyword evidence="2" id="KW-1185">Reference proteome</keyword>
<evidence type="ECO:0000313" key="1">
    <source>
        <dbReference type="EMBL" id="SMO81293.1"/>
    </source>
</evidence>
<evidence type="ECO:0000313" key="2">
    <source>
        <dbReference type="Proteomes" id="UP000319040"/>
    </source>
</evidence>
<proteinExistence type="predicted"/>
<dbReference type="AlphaFoldDB" id="A0A521EBK1"/>
<reference evidence="1 2" key="1">
    <citation type="submission" date="2017-05" db="EMBL/GenBank/DDBJ databases">
        <authorList>
            <person name="Varghese N."/>
            <person name="Submissions S."/>
        </authorList>
    </citation>
    <scope>NUCLEOTIDE SEQUENCE [LARGE SCALE GENOMIC DNA]</scope>
    <source>
        <strain evidence="1 2">DSM 27040</strain>
    </source>
</reference>
<dbReference type="Proteomes" id="UP000319040">
    <property type="component" value="Unassembled WGS sequence"/>
</dbReference>